<accession>A0A2G8B6V5</accession>
<dbReference type="Proteomes" id="UP000595446">
    <property type="component" value="Chromosome"/>
</dbReference>
<name>A0A2G8B6V5_9MYCO</name>
<organism evidence="1 2">
    <name type="scientific">Mycobacterium heckeshornense</name>
    <dbReference type="NCBI Taxonomy" id="110505"/>
    <lineage>
        <taxon>Bacteria</taxon>
        <taxon>Bacillati</taxon>
        <taxon>Actinomycetota</taxon>
        <taxon>Actinomycetes</taxon>
        <taxon>Mycobacteriales</taxon>
        <taxon>Mycobacteriaceae</taxon>
        <taxon>Mycobacterium</taxon>
    </lineage>
</organism>
<gene>
    <name evidence="1" type="ORF">MHEC_13190</name>
</gene>
<sequence>MQARPYLLAYAYLLAGFTSFGLIGPFARIPMAQRVFGADAVEDAIEPVRAVLNGWGYRARNLESMVCTLLLLNHSPRLGDLSAVLDGLRSHPAIQRHFHGRHLTAFTGAGRTRLHRLAVEPEIRGWAGPDHRHRPGLGTDG</sequence>
<evidence type="ECO:0000313" key="2">
    <source>
        <dbReference type="Proteomes" id="UP000595446"/>
    </source>
</evidence>
<dbReference type="RefSeq" id="WP_053094052.1">
    <property type="nucleotide sequence ID" value="NZ_AP024237.1"/>
</dbReference>
<keyword evidence="2" id="KW-1185">Reference proteome</keyword>
<proteinExistence type="predicted"/>
<dbReference type="EMBL" id="AP024237">
    <property type="protein sequence ID" value="BCO34886.1"/>
    <property type="molecule type" value="Genomic_DNA"/>
</dbReference>
<dbReference type="AlphaFoldDB" id="A0A2G8B6V5"/>
<reference evidence="1 2" key="1">
    <citation type="submission" date="2020-12" db="EMBL/GenBank/DDBJ databases">
        <title>Complete genome sequence of Mycobacterium heckeshornense JCM 15655T, closely related to a pathogenic non-tuberculous mycobacterial species Mycobacterium xenopi.</title>
        <authorList>
            <person name="Yoshida M."/>
            <person name="Fukano H."/>
            <person name="Asakura T."/>
            <person name="Suzuki M."/>
            <person name="Hoshino Y."/>
        </authorList>
    </citation>
    <scope>NUCLEOTIDE SEQUENCE [LARGE SCALE GENOMIC DNA]</scope>
    <source>
        <strain evidence="1 2">JCM 15655</strain>
    </source>
</reference>
<evidence type="ECO:0000313" key="1">
    <source>
        <dbReference type="EMBL" id="BCO34886.1"/>
    </source>
</evidence>
<protein>
    <submittedName>
        <fullName evidence="1">Uncharacterized protein</fullName>
    </submittedName>
</protein>